<keyword evidence="4 8" id="KW-0812">Transmembrane</keyword>
<evidence type="ECO:0000256" key="4">
    <source>
        <dbReference type="ARBA" id="ARBA00022692"/>
    </source>
</evidence>
<protein>
    <recommendedName>
        <fullName evidence="9">OmpA-like domain-containing protein</fullName>
    </recommendedName>
</protein>
<keyword evidence="6 7" id="KW-0472">Membrane</keyword>
<name>A0A1T2KWM9_9GAMM</name>
<proteinExistence type="inferred from homology"/>
<dbReference type="InterPro" id="IPR036737">
    <property type="entry name" value="OmpA-like_sf"/>
</dbReference>
<dbReference type="CDD" id="cd07185">
    <property type="entry name" value="OmpA_C-like"/>
    <property type="match status" value="1"/>
</dbReference>
<dbReference type="Pfam" id="PF13677">
    <property type="entry name" value="MotB_plug"/>
    <property type="match status" value="1"/>
</dbReference>
<evidence type="ECO:0000256" key="6">
    <source>
        <dbReference type="ARBA" id="ARBA00023136"/>
    </source>
</evidence>
<dbReference type="SUPFAM" id="SSF103088">
    <property type="entry name" value="OmpA-like"/>
    <property type="match status" value="1"/>
</dbReference>
<keyword evidence="5 8" id="KW-1133">Transmembrane helix</keyword>
<dbReference type="InterPro" id="IPR025713">
    <property type="entry name" value="MotB-like_N_dom"/>
</dbReference>
<evidence type="ECO:0000256" key="8">
    <source>
        <dbReference type="SAM" id="Phobius"/>
    </source>
</evidence>
<evidence type="ECO:0000256" key="7">
    <source>
        <dbReference type="PROSITE-ProRule" id="PRU00473"/>
    </source>
</evidence>
<evidence type="ECO:0000313" key="10">
    <source>
        <dbReference type="EMBL" id="OOZ37243.1"/>
    </source>
</evidence>
<keyword evidence="11" id="KW-1185">Reference proteome</keyword>
<reference evidence="10 11" key="1">
    <citation type="submission" date="2016-11" db="EMBL/GenBank/DDBJ databases">
        <title>Mixed transmission modes and dynamic genome evolution in an obligate animal-bacterial symbiosis.</title>
        <authorList>
            <person name="Russell S.L."/>
            <person name="Corbett-Detig R.B."/>
            <person name="Cavanaugh C.M."/>
        </authorList>
    </citation>
    <scope>NUCLEOTIDE SEQUENCE [LARGE SCALE GENOMIC DNA]</scope>
    <source>
        <strain evidence="10">Se-Cadez</strain>
    </source>
</reference>
<evidence type="ECO:0000256" key="1">
    <source>
        <dbReference type="ARBA" id="ARBA00004162"/>
    </source>
</evidence>
<evidence type="ECO:0000313" key="11">
    <source>
        <dbReference type="Proteomes" id="UP000190896"/>
    </source>
</evidence>
<dbReference type="EMBL" id="MPRJ01000014">
    <property type="protein sequence ID" value="OOZ37243.1"/>
    <property type="molecule type" value="Genomic_DNA"/>
</dbReference>
<evidence type="ECO:0000256" key="2">
    <source>
        <dbReference type="ARBA" id="ARBA00008914"/>
    </source>
</evidence>
<gene>
    <name evidence="10" type="ORF">BOW51_03415</name>
</gene>
<comment type="similarity">
    <text evidence="2">Belongs to the MotB family.</text>
</comment>
<dbReference type="Proteomes" id="UP000190896">
    <property type="component" value="Unassembled WGS sequence"/>
</dbReference>
<organism evidence="10 11">
    <name type="scientific">Solemya velesiana gill symbiont</name>
    <dbReference type="NCBI Taxonomy" id="1918948"/>
    <lineage>
        <taxon>Bacteria</taxon>
        <taxon>Pseudomonadati</taxon>
        <taxon>Pseudomonadota</taxon>
        <taxon>Gammaproteobacteria</taxon>
        <taxon>sulfur-oxidizing symbionts</taxon>
    </lineage>
</organism>
<feature type="domain" description="OmpA-like" evidence="9">
    <location>
        <begin position="142"/>
        <end position="262"/>
    </location>
</feature>
<comment type="caution">
    <text evidence="10">The sequence shown here is derived from an EMBL/GenBank/DDBJ whole genome shotgun (WGS) entry which is preliminary data.</text>
</comment>
<dbReference type="NCBIfam" id="NF006541">
    <property type="entry name" value="PRK09038.1"/>
    <property type="match status" value="1"/>
</dbReference>
<dbReference type="Pfam" id="PF00691">
    <property type="entry name" value="OmpA"/>
    <property type="match status" value="1"/>
</dbReference>
<feature type="transmembrane region" description="Helical" evidence="8">
    <location>
        <begin position="20"/>
        <end position="37"/>
    </location>
</feature>
<dbReference type="OrthoDB" id="9815217at2"/>
<evidence type="ECO:0000259" key="9">
    <source>
        <dbReference type="PROSITE" id="PS51123"/>
    </source>
</evidence>
<comment type="subcellular location">
    <subcellularLocation>
        <location evidence="1">Cell membrane</location>
        <topology evidence="1">Single-pass membrane protein</topology>
    </subcellularLocation>
</comment>
<dbReference type="AlphaFoldDB" id="A0A1T2KWM9"/>
<dbReference type="Gene3D" id="3.30.1330.60">
    <property type="entry name" value="OmpA-like domain"/>
    <property type="match status" value="1"/>
</dbReference>
<dbReference type="InterPro" id="IPR006665">
    <property type="entry name" value="OmpA-like"/>
</dbReference>
<dbReference type="PROSITE" id="PS51123">
    <property type="entry name" value="OMPA_2"/>
    <property type="match status" value="1"/>
</dbReference>
<accession>A0A1T2KWM9</accession>
<dbReference type="PANTHER" id="PTHR30329">
    <property type="entry name" value="STATOR ELEMENT OF FLAGELLAR MOTOR COMPLEX"/>
    <property type="match status" value="1"/>
</dbReference>
<keyword evidence="3" id="KW-1003">Cell membrane</keyword>
<dbReference type="PANTHER" id="PTHR30329:SF20">
    <property type="entry name" value="EXPORTED PROTEIN"/>
    <property type="match status" value="1"/>
</dbReference>
<evidence type="ECO:0000256" key="3">
    <source>
        <dbReference type="ARBA" id="ARBA00022475"/>
    </source>
</evidence>
<dbReference type="GO" id="GO:0005886">
    <property type="term" value="C:plasma membrane"/>
    <property type="evidence" value="ECO:0007669"/>
    <property type="project" value="UniProtKB-SubCell"/>
</dbReference>
<sequence length="295" mass="32336">MARRKRQEEHENYDRWIVSYADFITLLFAFFVVMYAISSVNEGKYRVLSDTLTDAFLAAARTMDPIQVGEQPLSTDQQAGEFAPFDTPEDVKRLQEQLDEGEGTGVPMTGPYVPPLSAIATRLEDTLSGFAEQDLVNISHTERGVEVEMKSKMLYGSGSARLSRDAVAALRDVAIILKPLINNINVEGHTDNVPIETIEFPSNWELSAARAASVVHLFTKLGVDPSRMAAIGYGEHQPLASNDTEEGRQENRRVALIVLTSEHERELKSFGEPAEGAGGESVGLSGLCSMARSGF</sequence>
<dbReference type="InterPro" id="IPR050330">
    <property type="entry name" value="Bact_OuterMem_StrucFunc"/>
</dbReference>
<evidence type="ECO:0000256" key="5">
    <source>
        <dbReference type="ARBA" id="ARBA00022989"/>
    </source>
</evidence>
<dbReference type="RefSeq" id="WP_078486117.1">
    <property type="nucleotide sequence ID" value="NZ_MPRJ01000014.1"/>
</dbReference>